<keyword evidence="5" id="KW-0547">Nucleotide-binding</keyword>
<keyword evidence="6" id="KW-0418">Kinase</keyword>
<evidence type="ECO:0000259" key="14">
    <source>
        <dbReference type="PROSITE" id="PS50110"/>
    </source>
</evidence>
<dbReference type="Proteomes" id="UP000630353">
    <property type="component" value="Unassembled WGS sequence"/>
</dbReference>
<keyword evidence="16" id="KW-1185">Reference proteome</keyword>
<dbReference type="PRINTS" id="PR00344">
    <property type="entry name" value="BCTRLSENSOR"/>
</dbReference>
<dbReference type="RefSeq" id="WP_189992961.1">
    <property type="nucleotide sequence ID" value="NZ_BMZS01000010.1"/>
</dbReference>
<evidence type="ECO:0000313" key="15">
    <source>
        <dbReference type="EMBL" id="GHD57970.1"/>
    </source>
</evidence>
<dbReference type="InterPro" id="IPR029016">
    <property type="entry name" value="GAF-like_dom_sf"/>
</dbReference>
<reference evidence="15" key="2">
    <citation type="submission" date="2020-09" db="EMBL/GenBank/DDBJ databases">
        <authorList>
            <person name="Sun Q."/>
            <person name="Kim S."/>
        </authorList>
    </citation>
    <scope>NUCLEOTIDE SEQUENCE</scope>
    <source>
        <strain evidence="15">KCTC 42651</strain>
    </source>
</reference>
<dbReference type="Pfam" id="PF12860">
    <property type="entry name" value="PAS_7"/>
    <property type="match status" value="1"/>
</dbReference>
<evidence type="ECO:0000256" key="8">
    <source>
        <dbReference type="ARBA" id="ARBA00023012"/>
    </source>
</evidence>
<dbReference type="GO" id="GO:0005886">
    <property type="term" value="C:plasma membrane"/>
    <property type="evidence" value="ECO:0007669"/>
    <property type="project" value="UniProtKB-SubCell"/>
</dbReference>
<dbReference type="Gene3D" id="1.10.287.130">
    <property type="match status" value="1"/>
</dbReference>
<dbReference type="PROSITE" id="PS50110">
    <property type="entry name" value="RESPONSE_REGULATORY"/>
    <property type="match status" value="2"/>
</dbReference>
<evidence type="ECO:0000256" key="6">
    <source>
        <dbReference type="ARBA" id="ARBA00022777"/>
    </source>
</evidence>
<dbReference type="EC" id="2.7.13.3" evidence="2"/>
<dbReference type="SUPFAM" id="SSF55781">
    <property type="entry name" value="GAF domain-like"/>
    <property type="match status" value="1"/>
</dbReference>
<comment type="subunit">
    <text evidence="9">At low DSF concentrations, interacts with RpfF.</text>
</comment>
<dbReference type="PANTHER" id="PTHR45339">
    <property type="entry name" value="HYBRID SIGNAL TRANSDUCTION HISTIDINE KINASE J"/>
    <property type="match status" value="1"/>
</dbReference>
<dbReference type="SUPFAM" id="SSF52172">
    <property type="entry name" value="CheY-like"/>
    <property type="match status" value="2"/>
</dbReference>
<dbReference type="SMART" id="SM00448">
    <property type="entry name" value="REC"/>
    <property type="match status" value="1"/>
</dbReference>
<feature type="domain" description="Response regulatory" evidence="14">
    <location>
        <begin position="696"/>
        <end position="818"/>
    </location>
</feature>
<dbReference type="InterPro" id="IPR036097">
    <property type="entry name" value="HisK_dim/P_sf"/>
</dbReference>
<dbReference type="InterPro" id="IPR005467">
    <property type="entry name" value="His_kinase_dom"/>
</dbReference>
<dbReference type="Pfam" id="PF00072">
    <property type="entry name" value="Response_reg"/>
    <property type="match status" value="1"/>
</dbReference>
<dbReference type="Gene3D" id="1.20.120.160">
    <property type="entry name" value="HPT domain"/>
    <property type="match status" value="1"/>
</dbReference>
<keyword evidence="8" id="KW-0902">Two-component regulatory system</keyword>
<dbReference type="SMART" id="SM00065">
    <property type="entry name" value="GAF"/>
    <property type="match status" value="1"/>
</dbReference>
<dbReference type="SUPFAM" id="SSF47226">
    <property type="entry name" value="Histidine-containing phosphotransfer domain, HPT domain"/>
    <property type="match status" value="1"/>
</dbReference>
<dbReference type="PANTHER" id="PTHR45339:SF5">
    <property type="entry name" value="HISTIDINE KINASE"/>
    <property type="match status" value="1"/>
</dbReference>
<dbReference type="CDD" id="cd00082">
    <property type="entry name" value="HisKA"/>
    <property type="match status" value="1"/>
</dbReference>
<dbReference type="Gene3D" id="3.30.450.40">
    <property type="match status" value="1"/>
</dbReference>
<feature type="domain" description="Histidine kinase" evidence="13">
    <location>
        <begin position="452"/>
        <end position="674"/>
    </location>
</feature>
<dbReference type="Pfam" id="PF00512">
    <property type="entry name" value="HisKA"/>
    <property type="match status" value="1"/>
</dbReference>
<dbReference type="Pfam" id="PF02518">
    <property type="entry name" value="HATPase_c"/>
    <property type="match status" value="1"/>
</dbReference>
<dbReference type="Gene3D" id="3.40.50.2300">
    <property type="match status" value="1"/>
</dbReference>
<dbReference type="InterPro" id="IPR001789">
    <property type="entry name" value="Sig_transdc_resp-reg_receiver"/>
</dbReference>
<evidence type="ECO:0000256" key="5">
    <source>
        <dbReference type="ARBA" id="ARBA00022741"/>
    </source>
</evidence>
<name>A0A918XVM0_9PROT</name>
<dbReference type="InterPro" id="IPR003594">
    <property type="entry name" value="HATPase_dom"/>
</dbReference>
<dbReference type="Pfam" id="PF01590">
    <property type="entry name" value="GAF"/>
    <property type="match status" value="1"/>
</dbReference>
<dbReference type="FunFam" id="3.30.565.10:FF:000010">
    <property type="entry name" value="Sensor histidine kinase RcsC"/>
    <property type="match status" value="1"/>
</dbReference>
<comment type="catalytic activity">
    <reaction evidence="1">
        <text>ATP + protein L-histidine = ADP + protein N-phospho-L-histidine.</text>
        <dbReference type="EC" id="2.7.13.3"/>
    </reaction>
</comment>
<dbReference type="InterPro" id="IPR036890">
    <property type="entry name" value="HATPase_C_sf"/>
</dbReference>
<dbReference type="Gene3D" id="3.30.565.10">
    <property type="entry name" value="Histidine kinase-like ATPase, C-terminal domain"/>
    <property type="match status" value="1"/>
</dbReference>
<dbReference type="AlphaFoldDB" id="A0A918XVM0"/>
<evidence type="ECO:0000256" key="7">
    <source>
        <dbReference type="ARBA" id="ARBA00022840"/>
    </source>
</evidence>
<dbReference type="PROSITE" id="PS50109">
    <property type="entry name" value="HIS_KIN"/>
    <property type="match status" value="1"/>
</dbReference>
<keyword evidence="4" id="KW-0808">Transferase</keyword>
<dbReference type="SUPFAM" id="SSF47384">
    <property type="entry name" value="Homodimeric domain of signal transducing histidine kinase"/>
    <property type="match status" value="1"/>
</dbReference>
<feature type="region of interest" description="Disordered" evidence="12">
    <location>
        <begin position="816"/>
        <end position="839"/>
    </location>
</feature>
<dbReference type="InterPro" id="IPR003661">
    <property type="entry name" value="HisK_dim/P_dom"/>
</dbReference>
<proteinExistence type="predicted"/>
<dbReference type="EMBL" id="BMZS01000010">
    <property type="protein sequence ID" value="GHD57970.1"/>
    <property type="molecule type" value="Genomic_DNA"/>
</dbReference>
<evidence type="ECO:0000256" key="1">
    <source>
        <dbReference type="ARBA" id="ARBA00000085"/>
    </source>
</evidence>
<feature type="domain" description="Response regulatory" evidence="14">
    <location>
        <begin position="842"/>
        <end position="956"/>
    </location>
</feature>
<dbReference type="InterPro" id="IPR003018">
    <property type="entry name" value="GAF"/>
</dbReference>
<keyword evidence="3 11" id="KW-0597">Phosphoprotein</keyword>
<dbReference type="GO" id="GO:0005524">
    <property type="term" value="F:ATP binding"/>
    <property type="evidence" value="ECO:0007669"/>
    <property type="project" value="UniProtKB-KW"/>
</dbReference>
<keyword evidence="7" id="KW-0067">ATP-binding</keyword>
<feature type="modified residue" description="4-aspartylphosphate" evidence="11">
    <location>
        <position position="891"/>
    </location>
</feature>
<dbReference type="InterPro" id="IPR004358">
    <property type="entry name" value="Sig_transdc_His_kin-like_C"/>
</dbReference>
<evidence type="ECO:0000259" key="13">
    <source>
        <dbReference type="PROSITE" id="PS50109"/>
    </source>
</evidence>
<sequence length="1092" mass="117329">MPQAPVSPNEAERLRALQSLHILDSAPEAVFDDLVTLASDMFDMPIALVSLVDENRQWFKACVGLDTRETPRSQAFCAYTILQDDVLVIGDALLDPRVSDNPLVTGSPRIRFYAGAPLVTRDGHRIGTFCLIDLAPRDFPPADRDRLRRFAAIASRQIELRSAAHEVDDARLREEESRRLLVDAVEALPDGFALYDRDDRLRLFNSAYRNDYRDSAAAIRLGATFEEILRYGLAAGQYPEATQHPGGREGWLAERLAHHRSPSGPIEQLLPDGRWLRIWESRLPGGETVGLRVDVTWQNRLSQALKELQQLSLSDRATDSERDQEFLAIAMAASGLTTGLLLGPSGPGGAPVLAATASLGLTVGDLVPPEHPATSNAAIVRPVRVDGRIAATLAMLANEAGRPPLSVQQQIASVMAEWIGVEWGRRRVVEMLRTAKDSAELASEAKSRFLATMSHEIRTPMNGVLGMLGRVLRSELGDDQRAMVATARDSAESLLSILNDILDFSKLEAGQLSLDTAEFSPFDTADDVVRLFATQAAAKRIDLLTLLDPRILSPRLGDPGRIRQILVNLVGNAIKFTERGAVTVRVGPVPDPDRAAGWIRLRVDDTGVGIPAHKLDHLFDEFFQADTSISRRYGGTGLGLSICRRLTDLMGGTISATSEPGRGSSFIVDLPLPAATTAIAPAERPSDTASPPGGGRCLVVDADPARRELIRQQLTLWGIDCTTTPGPEPARTLLASADGSPAAVGAALVFDELRPEQPPASLAQSLRQAAPRSGLRLVLCAPLEKLGAETGVEPLGFDRVLAVPFAPNELLAALQPAPDRNGGAAPEPPPDDRPGDATRPLSVLVAEDNAVNQDIVRWLLEEAGHAVTLAGNGAEAVEAAGGQPFDLILMDIEMPVLDGFGAVERLRRSGCRIPIYALTAHVVRAVRDRIDRSGFDGGLSKPIDARELHRVLERVAADAGGTGPVRGGPLPVQAAAPVPVDIPLWDRSRLDELAAMLPARALDDLLGRFLDGLPEQVEAIGTARSTPATCSELAHALKGSSRNLGAARLAELLESVEALSRRSGAEVPETAIDDLRGVVRETREAMRNRPAG</sequence>
<evidence type="ECO:0000256" key="10">
    <source>
        <dbReference type="ARBA" id="ARBA00068150"/>
    </source>
</evidence>
<evidence type="ECO:0000313" key="16">
    <source>
        <dbReference type="Proteomes" id="UP000630353"/>
    </source>
</evidence>
<dbReference type="Pfam" id="PF01627">
    <property type="entry name" value="Hpt"/>
    <property type="match status" value="1"/>
</dbReference>
<evidence type="ECO:0000256" key="3">
    <source>
        <dbReference type="ARBA" id="ARBA00022553"/>
    </source>
</evidence>
<dbReference type="InterPro" id="IPR036641">
    <property type="entry name" value="HPT_dom_sf"/>
</dbReference>
<dbReference type="CDD" id="cd17546">
    <property type="entry name" value="REC_hyHK_CKI1_RcsC-like"/>
    <property type="match status" value="1"/>
</dbReference>
<dbReference type="GO" id="GO:0000155">
    <property type="term" value="F:phosphorelay sensor kinase activity"/>
    <property type="evidence" value="ECO:0007669"/>
    <property type="project" value="InterPro"/>
</dbReference>
<protein>
    <recommendedName>
        <fullName evidence="10">Sensory/regulatory protein RpfC</fullName>
        <ecNumber evidence="2">2.7.13.3</ecNumber>
    </recommendedName>
</protein>
<comment type="caution">
    <text evidence="15">The sequence shown here is derived from an EMBL/GenBank/DDBJ whole genome shotgun (WGS) entry which is preliminary data.</text>
</comment>
<dbReference type="InterPro" id="IPR008207">
    <property type="entry name" value="Sig_transdc_His_kin_Hpt_dom"/>
</dbReference>
<gene>
    <name evidence="15" type="ORF">GCM10017083_40130</name>
</gene>
<evidence type="ECO:0000256" key="9">
    <source>
        <dbReference type="ARBA" id="ARBA00064003"/>
    </source>
</evidence>
<dbReference type="SMART" id="SM00388">
    <property type="entry name" value="HisKA"/>
    <property type="match status" value="1"/>
</dbReference>
<evidence type="ECO:0000256" key="2">
    <source>
        <dbReference type="ARBA" id="ARBA00012438"/>
    </source>
</evidence>
<evidence type="ECO:0000256" key="4">
    <source>
        <dbReference type="ARBA" id="ARBA00022679"/>
    </source>
</evidence>
<dbReference type="CDD" id="cd00088">
    <property type="entry name" value="HPT"/>
    <property type="match status" value="1"/>
</dbReference>
<dbReference type="InterPro" id="IPR011006">
    <property type="entry name" value="CheY-like_superfamily"/>
</dbReference>
<dbReference type="SUPFAM" id="SSF55874">
    <property type="entry name" value="ATPase domain of HSP90 chaperone/DNA topoisomerase II/histidine kinase"/>
    <property type="match status" value="1"/>
</dbReference>
<comment type="caution">
    <text evidence="11">Lacks conserved residue(s) required for the propagation of feature annotation.</text>
</comment>
<dbReference type="CDD" id="cd16922">
    <property type="entry name" value="HATPase_EvgS-ArcB-TorS-like"/>
    <property type="match status" value="1"/>
</dbReference>
<dbReference type="SMART" id="SM00387">
    <property type="entry name" value="HATPase_c"/>
    <property type="match status" value="1"/>
</dbReference>
<evidence type="ECO:0000256" key="12">
    <source>
        <dbReference type="SAM" id="MobiDB-lite"/>
    </source>
</evidence>
<reference evidence="15" key="1">
    <citation type="journal article" date="2014" name="Int. J. Syst. Evol. Microbiol.">
        <title>Complete genome sequence of Corynebacterium casei LMG S-19264T (=DSM 44701T), isolated from a smear-ripened cheese.</title>
        <authorList>
            <consortium name="US DOE Joint Genome Institute (JGI-PGF)"/>
            <person name="Walter F."/>
            <person name="Albersmeier A."/>
            <person name="Kalinowski J."/>
            <person name="Ruckert C."/>
        </authorList>
    </citation>
    <scope>NUCLEOTIDE SEQUENCE</scope>
    <source>
        <strain evidence="15">KCTC 42651</strain>
    </source>
</reference>
<accession>A0A918XVM0</accession>
<evidence type="ECO:0000256" key="11">
    <source>
        <dbReference type="PROSITE-ProRule" id="PRU00169"/>
    </source>
</evidence>
<dbReference type="FunFam" id="1.10.287.130:FF:000002">
    <property type="entry name" value="Two-component osmosensing histidine kinase"/>
    <property type="match status" value="1"/>
</dbReference>
<organism evidence="15 16">
    <name type="scientific">Thalassobaculum fulvum</name>
    <dbReference type="NCBI Taxonomy" id="1633335"/>
    <lineage>
        <taxon>Bacteria</taxon>
        <taxon>Pseudomonadati</taxon>
        <taxon>Pseudomonadota</taxon>
        <taxon>Alphaproteobacteria</taxon>
        <taxon>Rhodospirillales</taxon>
        <taxon>Thalassobaculaceae</taxon>
        <taxon>Thalassobaculum</taxon>
    </lineage>
</organism>